<dbReference type="Pfam" id="PF01479">
    <property type="entry name" value="S4"/>
    <property type="match status" value="1"/>
</dbReference>
<evidence type="ECO:0000256" key="3">
    <source>
        <dbReference type="ARBA" id="ARBA00023235"/>
    </source>
</evidence>
<dbReference type="RefSeq" id="WP_094397270.1">
    <property type="nucleotide sequence ID" value="NZ_CP016893.1"/>
</dbReference>
<dbReference type="CDD" id="cd00165">
    <property type="entry name" value="S4"/>
    <property type="match status" value="1"/>
</dbReference>
<keyword evidence="3 4" id="KW-0413">Isomerase</keyword>
<organism evidence="5 6">
    <name type="scientific">Thermoanaerobacterium thermosaccharolyticum</name>
    <name type="common">Clostridium thermosaccharolyticum</name>
    <dbReference type="NCBI Taxonomy" id="1517"/>
    <lineage>
        <taxon>Bacteria</taxon>
        <taxon>Bacillati</taxon>
        <taxon>Bacillota</taxon>
        <taxon>Clostridia</taxon>
        <taxon>Thermoanaerobacterales</taxon>
        <taxon>Thermoanaerobacteraceae</taxon>
        <taxon>Thermoanaerobacterium</taxon>
    </lineage>
</organism>
<dbReference type="InterPro" id="IPR020103">
    <property type="entry name" value="PsdUridine_synth_cat_dom_sf"/>
</dbReference>
<dbReference type="PROSITE" id="PS50889">
    <property type="entry name" value="S4"/>
    <property type="match status" value="1"/>
</dbReference>
<dbReference type="InterPro" id="IPR042092">
    <property type="entry name" value="PsdUridine_s_RsuA/RluB/E/F_cat"/>
</dbReference>
<dbReference type="InterPro" id="IPR050343">
    <property type="entry name" value="RsuA_PseudoU_synthase"/>
</dbReference>
<dbReference type="Gene3D" id="3.30.70.1560">
    <property type="entry name" value="Alpha-L RNA-binding motif"/>
    <property type="match status" value="1"/>
</dbReference>
<dbReference type="SUPFAM" id="SSF55174">
    <property type="entry name" value="Alpha-L RNA-binding motif"/>
    <property type="match status" value="1"/>
</dbReference>
<dbReference type="PANTHER" id="PTHR47683:SF4">
    <property type="entry name" value="PSEUDOURIDINE SYNTHASE"/>
    <property type="match status" value="1"/>
</dbReference>
<evidence type="ECO:0000313" key="5">
    <source>
        <dbReference type="EMBL" id="AST57507.1"/>
    </source>
</evidence>
<dbReference type="GO" id="GO:0120159">
    <property type="term" value="F:rRNA pseudouridine synthase activity"/>
    <property type="evidence" value="ECO:0007669"/>
    <property type="project" value="UniProtKB-ARBA"/>
</dbReference>
<comment type="similarity">
    <text evidence="1 4">Belongs to the pseudouridine synthase RsuA family.</text>
</comment>
<keyword evidence="2" id="KW-0694">RNA-binding</keyword>
<dbReference type="Pfam" id="PF00849">
    <property type="entry name" value="PseudoU_synth_2"/>
    <property type="match status" value="1"/>
</dbReference>
<dbReference type="InterPro" id="IPR018496">
    <property type="entry name" value="PsdUridine_synth_RsuA/RluB_CS"/>
</dbReference>
<dbReference type="Gene3D" id="3.10.290.10">
    <property type="entry name" value="RNA-binding S4 domain"/>
    <property type="match status" value="1"/>
</dbReference>
<evidence type="ECO:0000256" key="4">
    <source>
        <dbReference type="RuleBase" id="RU003887"/>
    </source>
</evidence>
<dbReference type="CDD" id="cd02553">
    <property type="entry name" value="PseudoU_synth_RsuA"/>
    <property type="match status" value="1"/>
</dbReference>
<dbReference type="PROSITE" id="PS01149">
    <property type="entry name" value="PSI_RSU"/>
    <property type="match status" value="1"/>
</dbReference>
<dbReference type="PANTHER" id="PTHR47683">
    <property type="entry name" value="PSEUDOURIDINE SYNTHASE FAMILY PROTEIN-RELATED"/>
    <property type="match status" value="1"/>
</dbReference>
<dbReference type="InterPro" id="IPR036986">
    <property type="entry name" value="S4_RNA-bd_sf"/>
</dbReference>
<reference evidence="5 6" key="1">
    <citation type="submission" date="2016-08" db="EMBL/GenBank/DDBJ databases">
        <title>A novel genetic cassette of butanologenic Thermoanaerobacterium thermosaccharolyticum that directly convert cellulose to butanol.</title>
        <authorList>
            <person name="Li T."/>
            <person name="He J."/>
        </authorList>
    </citation>
    <scope>NUCLEOTIDE SEQUENCE [LARGE SCALE GENOMIC DNA]</scope>
    <source>
        <strain evidence="5 6">TG57</strain>
    </source>
</reference>
<evidence type="ECO:0000313" key="6">
    <source>
        <dbReference type="Proteomes" id="UP000214975"/>
    </source>
</evidence>
<dbReference type="InterPro" id="IPR002942">
    <property type="entry name" value="S4_RNA-bd"/>
</dbReference>
<dbReference type="InterPro" id="IPR020094">
    <property type="entry name" value="TruA/RsuA/RluB/E/F_N"/>
</dbReference>
<dbReference type="Proteomes" id="UP000214975">
    <property type="component" value="Chromosome"/>
</dbReference>
<dbReference type="InterPro" id="IPR000748">
    <property type="entry name" value="PsdUridine_synth_RsuA/RluB/E/F"/>
</dbReference>
<evidence type="ECO:0000256" key="2">
    <source>
        <dbReference type="ARBA" id="ARBA00022884"/>
    </source>
</evidence>
<dbReference type="SMART" id="SM00363">
    <property type="entry name" value="S4"/>
    <property type="match status" value="1"/>
</dbReference>
<dbReference type="Gene3D" id="3.30.70.580">
    <property type="entry name" value="Pseudouridine synthase I, catalytic domain, N-terminal subdomain"/>
    <property type="match status" value="1"/>
</dbReference>
<dbReference type="NCBIfam" id="TIGR00093">
    <property type="entry name" value="pseudouridine synthase"/>
    <property type="match status" value="1"/>
</dbReference>
<proteinExistence type="inferred from homology"/>
<gene>
    <name evidence="5" type="ORF">Thert_01461</name>
</gene>
<dbReference type="AlphaFoldDB" id="A0A223HYP0"/>
<sequence>MAKMRIDKLLSNTGFGTRKEVKGFIKEGLVTVNGRTVNDPGLIIETDKDDIIFNDEKIFYRKYIYIMMNKPRGVISATYDPSEKTVLDLLPDDIKARKVFPAGRLDKDTEGLLLLTNDGILAHKLLSPKKHVYKKYYAEISGFIDEDDISLFSNGIVLDDGYKTMPAKLEIISSGSISKVYVSIKEGKYHQIKRMFESLGSKVIYLKRLSMGYLNLDENLKEGEWRELTDNELKLLLLSVE</sequence>
<dbReference type="GO" id="GO:0000455">
    <property type="term" value="P:enzyme-directed rRNA pseudouridine synthesis"/>
    <property type="evidence" value="ECO:0007669"/>
    <property type="project" value="UniProtKB-ARBA"/>
</dbReference>
<protein>
    <recommendedName>
        <fullName evidence="4">Pseudouridine synthase</fullName>
        <ecNumber evidence="4">5.4.99.-</ecNumber>
    </recommendedName>
</protein>
<dbReference type="SUPFAM" id="SSF55120">
    <property type="entry name" value="Pseudouridine synthase"/>
    <property type="match status" value="1"/>
</dbReference>
<dbReference type="GO" id="GO:0005829">
    <property type="term" value="C:cytosol"/>
    <property type="evidence" value="ECO:0007669"/>
    <property type="project" value="UniProtKB-ARBA"/>
</dbReference>
<dbReference type="FunFam" id="3.30.70.1560:FF:000001">
    <property type="entry name" value="Pseudouridine synthase"/>
    <property type="match status" value="1"/>
</dbReference>
<name>A0A223HYP0_THETR</name>
<accession>A0A223HYP0</accession>
<dbReference type="GO" id="GO:0003723">
    <property type="term" value="F:RNA binding"/>
    <property type="evidence" value="ECO:0007669"/>
    <property type="project" value="UniProtKB-KW"/>
</dbReference>
<dbReference type="InterPro" id="IPR006145">
    <property type="entry name" value="PsdUridine_synth_RsuA/RluA"/>
</dbReference>
<dbReference type="EC" id="5.4.99.-" evidence="4"/>
<dbReference type="EMBL" id="CP016893">
    <property type="protein sequence ID" value="AST57507.1"/>
    <property type="molecule type" value="Genomic_DNA"/>
</dbReference>
<evidence type="ECO:0000256" key="1">
    <source>
        <dbReference type="ARBA" id="ARBA00008348"/>
    </source>
</evidence>